<reference evidence="4" key="1">
    <citation type="journal article" date="2014" name="BMC Genomics">
        <title>Characterizing the developmental transcriptome of the oriental fruit fly, Bactrocera dorsalis (Diptera: Tephritidae) through comparative genomic analysis with Drosophila melanogaster utilizing modENCODE datasets.</title>
        <authorList>
            <person name="Geib S.M."/>
            <person name="Calla B."/>
            <person name="Hall B."/>
            <person name="Hou S."/>
            <person name="Manoukis N.C."/>
        </authorList>
    </citation>
    <scope>NUCLEOTIDE SEQUENCE</scope>
    <source>
        <strain evidence="4">Punador</strain>
    </source>
</reference>
<evidence type="ECO:0000313" key="4">
    <source>
        <dbReference type="EMBL" id="JAC55042.1"/>
    </source>
</evidence>
<keyword evidence="3 4" id="KW-0418">Kinase</keyword>
<dbReference type="InterPro" id="IPR027417">
    <property type="entry name" value="P-loop_NTPase"/>
</dbReference>
<dbReference type="OrthoDB" id="522106at2759"/>
<evidence type="ECO:0000256" key="2">
    <source>
        <dbReference type="ARBA" id="ARBA00022741"/>
    </source>
</evidence>
<organism evidence="4">
    <name type="scientific">Bactrocera dorsalis</name>
    <name type="common">Oriental fruit fly</name>
    <name type="synonym">Dacus dorsalis</name>
    <dbReference type="NCBI Taxonomy" id="27457"/>
    <lineage>
        <taxon>Eukaryota</taxon>
        <taxon>Metazoa</taxon>
        <taxon>Ecdysozoa</taxon>
        <taxon>Arthropoda</taxon>
        <taxon>Hexapoda</taxon>
        <taxon>Insecta</taxon>
        <taxon>Pterygota</taxon>
        <taxon>Neoptera</taxon>
        <taxon>Endopterygota</taxon>
        <taxon>Diptera</taxon>
        <taxon>Brachycera</taxon>
        <taxon>Muscomorpha</taxon>
        <taxon>Tephritoidea</taxon>
        <taxon>Tephritidae</taxon>
        <taxon>Bactrocera</taxon>
        <taxon>Bactrocera</taxon>
    </lineage>
</organism>
<keyword evidence="2" id="KW-0547">Nucleotide-binding</keyword>
<dbReference type="InterPro" id="IPR000850">
    <property type="entry name" value="Adenylat/UMP-CMP_kin"/>
</dbReference>
<dbReference type="Pfam" id="PF00406">
    <property type="entry name" value="ADK"/>
    <property type="match status" value="1"/>
</dbReference>
<proteinExistence type="predicted"/>
<dbReference type="Gene3D" id="3.40.50.300">
    <property type="entry name" value="P-loop containing nucleotide triphosphate hydrolases"/>
    <property type="match status" value="1"/>
</dbReference>
<dbReference type="GO" id="GO:0005524">
    <property type="term" value="F:ATP binding"/>
    <property type="evidence" value="ECO:0007669"/>
    <property type="project" value="InterPro"/>
</dbReference>
<name>A0A034WKZ7_BACDO</name>
<dbReference type="SUPFAM" id="SSF52540">
    <property type="entry name" value="P-loop containing nucleoside triphosphate hydrolases"/>
    <property type="match status" value="1"/>
</dbReference>
<accession>A0A034WKZ7</accession>
<gene>
    <name evidence="4" type="primary">KAD8</name>
</gene>
<feature type="non-terminal residue" evidence="4">
    <location>
        <position position="1"/>
    </location>
</feature>
<keyword evidence="1" id="KW-0808">Transferase</keyword>
<evidence type="ECO:0000256" key="1">
    <source>
        <dbReference type="ARBA" id="ARBA00022679"/>
    </source>
</evidence>
<sequence length="287" mass="33872">FLLFKHKMSTTTTINKLALAEYSAELMVYFEKHKIIEIITRLMVEIGLIRPTNPQNWIATNIRRIADEFYHKCLKASYTSSKIDYYQLPRHFHHRIVIFGRSGSGRKTQALAIAKRFNLIYIDAENLIYTTFFRNDEVAQKLHKAFLDNVAKDKSSAVSKAIQQRLLQIDAIRQGWVLINYPRNVEEFTEMFETYKIPPNKVIYLQCPEIMAMRRLVAKPNLGCPQNTCEYIEHEMAYFSQNETAINDYLQRRHETIYIDSTPCFEAVRTNLWTQMERLPYVMGYKM</sequence>
<dbReference type="PANTHER" id="PTHR23359">
    <property type="entry name" value="NUCLEOTIDE KINASE"/>
    <property type="match status" value="1"/>
</dbReference>
<dbReference type="AlphaFoldDB" id="A0A034WKZ7"/>
<dbReference type="GO" id="GO:0019205">
    <property type="term" value="F:nucleobase-containing compound kinase activity"/>
    <property type="evidence" value="ECO:0007669"/>
    <property type="project" value="InterPro"/>
</dbReference>
<dbReference type="GO" id="GO:0006139">
    <property type="term" value="P:nucleobase-containing compound metabolic process"/>
    <property type="evidence" value="ECO:0007669"/>
    <property type="project" value="InterPro"/>
</dbReference>
<protein>
    <submittedName>
        <fullName evidence="4">Adenylate kinase 8</fullName>
    </submittedName>
</protein>
<evidence type="ECO:0000256" key="3">
    <source>
        <dbReference type="ARBA" id="ARBA00022777"/>
    </source>
</evidence>
<dbReference type="EMBL" id="GAKP01003910">
    <property type="protein sequence ID" value="JAC55042.1"/>
    <property type="molecule type" value="Transcribed_RNA"/>
</dbReference>